<dbReference type="SUPFAM" id="SSF51971">
    <property type="entry name" value="Nucleotide-binding domain"/>
    <property type="match status" value="1"/>
</dbReference>
<dbReference type="Proteomes" id="UP000287687">
    <property type="component" value="Unassembled WGS sequence"/>
</dbReference>
<comment type="caution">
    <text evidence="2">The sequence shown here is derived from an EMBL/GenBank/DDBJ whole genome shotgun (WGS) entry which is preliminary data.</text>
</comment>
<dbReference type="RefSeq" id="WP_128442835.1">
    <property type="nucleotide sequence ID" value="NZ_SBIP01000002.1"/>
</dbReference>
<dbReference type="PRINTS" id="PR00469">
    <property type="entry name" value="PNDRDTASEII"/>
</dbReference>
<proteinExistence type="predicted"/>
<dbReference type="AlphaFoldDB" id="A0A3S3S7L6"/>
<dbReference type="EMBL" id="SBIP01000002">
    <property type="protein sequence ID" value="RWX78859.1"/>
    <property type="molecule type" value="Genomic_DNA"/>
</dbReference>
<dbReference type="PRINTS" id="PR00368">
    <property type="entry name" value="FADPNR"/>
</dbReference>
<dbReference type="Pfam" id="PF07992">
    <property type="entry name" value="Pyr_redox_2"/>
    <property type="match status" value="1"/>
</dbReference>
<dbReference type="OrthoDB" id="9803192at2"/>
<sequence>MDRLGNGIEAGRLAPAEYEANFADLHPRLDRHEALVASDRCYFCYDAPCMTACPTAIDIPLFIRQISTGNPLGSAKTIFDQNILGGMCARVCPTETLCEQVCVRNTAEDRPVEIGKLQRYATDIAMETNRQFYQRAVSTGKTVAIVGAGPAGLAAAHRLARHGHSVVIFDAREKAGGLNEYGIATYKAVDDFAAREVDYVTAIGGIEIRNGQALGRDFSLSDLSTQYDGVFLGMGLAGVNGLGVEGEDLQGVDDAVDFIAVLRQTADKSLVPIGRRVIVIGGGMTAIDAAIQAKLLGAEEVTICYRRGKENMNASTYEQDLATANGVIIRHWLAPKKIVGEDGRVAGIEVEYTAMRDGRLVGTGEAGVIAADQIMKAIGQTFSASGLGALQFERGKIMVDVEGRTSVEGIWAGGDCIGTGEDLTVSAVAQGRDAAESINRALMAAAQPAMAVA</sequence>
<dbReference type="InterPro" id="IPR017896">
    <property type="entry name" value="4Fe4S_Fe-S-bd"/>
</dbReference>
<dbReference type="InterPro" id="IPR009051">
    <property type="entry name" value="Helical_ferredxn"/>
</dbReference>
<dbReference type="PANTHER" id="PTHR42783:SF3">
    <property type="entry name" value="GLUTAMATE SYNTHASE [NADPH] SMALL CHAIN-RELATED"/>
    <property type="match status" value="1"/>
</dbReference>
<dbReference type="Pfam" id="PF14691">
    <property type="entry name" value="Fer4_20"/>
    <property type="match status" value="1"/>
</dbReference>
<dbReference type="SUPFAM" id="SSF46548">
    <property type="entry name" value="alpha-helical ferredoxin"/>
    <property type="match status" value="1"/>
</dbReference>
<name>A0A3S3S7L6_9HYPH</name>
<accession>A0A3S3S7L6</accession>
<protein>
    <submittedName>
        <fullName evidence="2">NAD(P)-dependent oxidoreductase</fullName>
    </submittedName>
</protein>
<dbReference type="PANTHER" id="PTHR42783">
    <property type="entry name" value="GLUTAMATE SYNTHASE [NADPH] SMALL CHAIN"/>
    <property type="match status" value="1"/>
</dbReference>
<dbReference type="Gene3D" id="3.50.50.60">
    <property type="entry name" value="FAD/NAD(P)-binding domain"/>
    <property type="match status" value="2"/>
</dbReference>
<gene>
    <name evidence="2" type="ORF">EPK99_09785</name>
</gene>
<dbReference type="InterPro" id="IPR036188">
    <property type="entry name" value="FAD/NAD-bd_sf"/>
</dbReference>
<dbReference type="GO" id="GO:0016491">
    <property type="term" value="F:oxidoreductase activity"/>
    <property type="evidence" value="ECO:0007669"/>
    <property type="project" value="InterPro"/>
</dbReference>
<dbReference type="PROSITE" id="PS51379">
    <property type="entry name" value="4FE4S_FER_2"/>
    <property type="match status" value="1"/>
</dbReference>
<dbReference type="InterPro" id="IPR028261">
    <property type="entry name" value="DPD_II"/>
</dbReference>
<dbReference type="GO" id="GO:0051536">
    <property type="term" value="F:iron-sulfur cluster binding"/>
    <property type="evidence" value="ECO:0007669"/>
    <property type="project" value="InterPro"/>
</dbReference>
<evidence type="ECO:0000313" key="3">
    <source>
        <dbReference type="Proteomes" id="UP000287687"/>
    </source>
</evidence>
<dbReference type="InterPro" id="IPR023753">
    <property type="entry name" value="FAD/NAD-binding_dom"/>
</dbReference>
<organism evidence="2 3">
    <name type="scientific">Neorhizobium lilium</name>
    <dbReference type="NCBI Taxonomy" id="2503024"/>
    <lineage>
        <taxon>Bacteria</taxon>
        <taxon>Pseudomonadati</taxon>
        <taxon>Pseudomonadota</taxon>
        <taxon>Alphaproteobacteria</taxon>
        <taxon>Hyphomicrobiales</taxon>
        <taxon>Rhizobiaceae</taxon>
        <taxon>Rhizobium/Agrobacterium group</taxon>
        <taxon>Neorhizobium</taxon>
    </lineage>
</organism>
<keyword evidence="3" id="KW-1185">Reference proteome</keyword>
<dbReference type="Gene3D" id="1.10.1060.10">
    <property type="entry name" value="Alpha-helical ferredoxin"/>
    <property type="match status" value="1"/>
</dbReference>
<feature type="domain" description="4Fe-4S ferredoxin-type" evidence="1">
    <location>
        <begin position="32"/>
        <end position="62"/>
    </location>
</feature>
<evidence type="ECO:0000259" key="1">
    <source>
        <dbReference type="PROSITE" id="PS51379"/>
    </source>
</evidence>
<reference evidence="2 3" key="1">
    <citation type="submission" date="2019-01" db="EMBL/GenBank/DDBJ databases">
        <title>The draft genome of Rhizobium sp. 24NR.</title>
        <authorList>
            <person name="Liu L."/>
            <person name="Liang L."/>
            <person name="Shi S."/>
            <person name="Xu L."/>
            <person name="Wang X."/>
            <person name="Li L."/>
            <person name="Zhang X."/>
        </authorList>
    </citation>
    <scope>NUCLEOTIDE SEQUENCE [LARGE SCALE GENOMIC DNA]</scope>
    <source>
        <strain evidence="2 3">24NR</strain>
    </source>
</reference>
<evidence type="ECO:0000313" key="2">
    <source>
        <dbReference type="EMBL" id="RWX78859.1"/>
    </source>
</evidence>